<dbReference type="EMBL" id="HBIP01029912">
    <property type="protein sequence ID" value="CAE0503038.1"/>
    <property type="molecule type" value="Transcribed_RNA"/>
</dbReference>
<feature type="compositionally biased region" description="Low complexity" evidence="1">
    <location>
        <begin position="1220"/>
        <end position="1229"/>
    </location>
</feature>
<feature type="region of interest" description="Disordered" evidence="1">
    <location>
        <begin position="509"/>
        <end position="533"/>
    </location>
</feature>
<feature type="region of interest" description="Disordered" evidence="1">
    <location>
        <begin position="385"/>
        <end position="431"/>
    </location>
</feature>
<evidence type="ECO:0000313" key="2">
    <source>
        <dbReference type="EMBL" id="CAE0503038.1"/>
    </source>
</evidence>
<sequence length="1458" mass="150300">MLTTKSLSLKWFHDSRSSSRVPHRPGAQLLKCPATPRLHEHHDKGEEGEPDQRSVPAANAKQTRASFSPAPPPAPRAETTTPPSRVRALISHWEAVTQGQPSGAAVSELVNAELEQMPREGQAQPSQRALAMAASMGDAKRQASSRSGSTAGAVNSGSSSSTSTSDAPEASTREDVSVPPQGSLRYSGPMTIGKRQMLNHLQVLDSLNHAYSARSAELRARKSRTSTTPEGIKAADWVLQVLGYKMDDQALEGWEARVLEGAARAGVPLEEVLGTEAVDRYKASLLDRMPQTPPQPPLPLPPQQPGSKGMLAAPPTSPKGATAPTNDAKPSTGDPPAPTIGGGTTLPKDDAVAPVDDVEAPKDDAMSPADAVTPSRNAVTAPVEDEATPPAHAAIPPANDVAAPAADDAPTLPAFPPTAPLPRPPPGTGPYMTTPYGDVVPEESGLLLQQLTLGALAVATTALAPLGAAASGIGVVAKGMGRLVDVCALLGKLCVTAVFVAQSKLPLLPPSKYTPGPQDPTPHLPPSLDPSLGTDPLRQLLGQQPIGHFKQPMASSKYAPKLSEVAGSAATPEGDALRLLLAGKPIGHFKRPMASSKYAPRLFDTAAVPPSLDPSLGSDPLRQLLGQQPIGHFKQPMASSKYAPRPPVVEPPPQQGGSAAEVEGDAVRQLLAGQPIGHFKRHMASSKYAPQLFGTAQVPPSLDPSLGSDPLRQLLGQQPIGHFRQPMASSKYAPRLPTQWGVEQEEAEDLTLPLPPPQLPPDSPTLPCANVQEARDWIARFQSRLAGAVATAAAPSNVQEARDWIARFQSRQATAAPPASAAPVPLNVQEARDWIARFMSTQAGASAPAASLASGAVAVEADEENASPMSTAARCAATLAAAAAEGSAAAAKQAIAAARRGDTAALMMSVSDAAMLAAAAAEDAVSAAEAARMAGGAGSVAAASAQAYADAAKASAEEAAAAAQQQAAAAAAGEQQPPAGAAAAQQPQQQQVAPTAAAAPAPRPSRTRKKVYKGDPIRQILAGTAPPVPAPTIAPVVSRKYAPALPTSWGPAASAAKQSTSTTSPQVLPRLAPATAAAPTAPAVSSSSSSSSGSTLDSHGASILHKYVPRAPTHWGQAASGVKEERAGQRGSGRSPVRLLLDFLSSRGAQKEATPAKAAGPPAGSKVQAPRSDVATSRASSGNSSSTSVVDSLSGPTDSLPSPASSLTGQAAGVAAAGPSSSSSSSSSSLPQSTLEQRHIVASDKNAQEGDDAERRSEGPSSRQQSTSSSSSSSSGKRMQAVKVPRPVVPPPSGAASPVEVGSRRSKSQQAPFQVGMADHRVERLGLQADPLSFVARDMGEACVTDAMRAFEVLASKEMAQVRIKHEPIFVLLATALHSSNVTRRAIWNTLTFGMAKARLGPACKQVPLFMRDLQAFHDLRPLHRALMPYCEDEEKVIGILSSLTAKYLAKHDNTTSK</sequence>
<feature type="compositionally biased region" description="Pro residues" evidence="1">
    <location>
        <begin position="291"/>
        <end position="304"/>
    </location>
</feature>
<feature type="compositionally biased region" description="Pro residues" evidence="1">
    <location>
        <begin position="517"/>
        <end position="528"/>
    </location>
</feature>
<feature type="compositionally biased region" description="Low complexity" evidence="1">
    <location>
        <begin position="1261"/>
        <end position="1286"/>
    </location>
</feature>
<feature type="region of interest" description="Disordered" evidence="1">
    <location>
        <begin position="1148"/>
        <end position="1309"/>
    </location>
</feature>
<organism evidence="2">
    <name type="scientific">Dunaliella tertiolecta</name>
    <name type="common">Green alga</name>
    <dbReference type="NCBI Taxonomy" id="3047"/>
    <lineage>
        <taxon>Eukaryota</taxon>
        <taxon>Viridiplantae</taxon>
        <taxon>Chlorophyta</taxon>
        <taxon>core chlorophytes</taxon>
        <taxon>Chlorophyceae</taxon>
        <taxon>CS clade</taxon>
        <taxon>Chlamydomonadales</taxon>
        <taxon>Dunaliellaceae</taxon>
        <taxon>Dunaliella</taxon>
    </lineage>
</organism>
<feature type="region of interest" description="Disordered" evidence="1">
    <location>
        <begin position="287"/>
        <end position="351"/>
    </location>
</feature>
<feature type="compositionally biased region" description="Low complexity" evidence="1">
    <location>
        <begin position="1153"/>
        <end position="1164"/>
    </location>
</feature>
<feature type="region of interest" description="Disordered" evidence="1">
    <location>
        <begin position="637"/>
        <end position="662"/>
    </location>
</feature>
<gene>
    <name evidence="2" type="ORF">DTER00134_LOCUS18111</name>
</gene>
<feature type="region of interest" description="Disordered" evidence="1">
    <location>
        <begin position="117"/>
        <end position="187"/>
    </location>
</feature>
<feature type="compositionally biased region" description="Pro residues" evidence="1">
    <location>
        <begin position="413"/>
        <end position="428"/>
    </location>
</feature>
<feature type="region of interest" description="Disordered" evidence="1">
    <location>
        <begin position="970"/>
        <end position="1013"/>
    </location>
</feature>
<reference evidence="2" key="1">
    <citation type="submission" date="2021-01" db="EMBL/GenBank/DDBJ databases">
        <authorList>
            <person name="Corre E."/>
            <person name="Pelletier E."/>
            <person name="Niang G."/>
            <person name="Scheremetjew M."/>
            <person name="Finn R."/>
            <person name="Kale V."/>
            <person name="Holt S."/>
            <person name="Cochrane G."/>
            <person name="Meng A."/>
            <person name="Brown T."/>
            <person name="Cohen L."/>
        </authorList>
    </citation>
    <scope>NUCLEOTIDE SEQUENCE</scope>
    <source>
        <strain evidence="2">CCMP1320</strain>
    </source>
</reference>
<feature type="compositionally biased region" description="Basic and acidic residues" evidence="1">
    <location>
        <begin position="37"/>
        <end position="52"/>
    </location>
</feature>
<feature type="compositionally biased region" description="Low complexity" evidence="1">
    <location>
        <begin position="388"/>
        <end position="412"/>
    </location>
</feature>
<feature type="compositionally biased region" description="Low complexity" evidence="1">
    <location>
        <begin position="1177"/>
        <end position="1194"/>
    </location>
</feature>
<feature type="compositionally biased region" description="Low complexity" evidence="1">
    <location>
        <begin position="1075"/>
        <end position="1095"/>
    </location>
</feature>
<accession>A0A7S3R5M7</accession>
<feature type="region of interest" description="Disordered" evidence="1">
    <location>
        <begin position="1075"/>
        <end position="1098"/>
    </location>
</feature>
<feature type="compositionally biased region" description="Low complexity" evidence="1">
    <location>
        <begin position="970"/>
        <end position="1000"/>
    </location>
</feature>
<feature type="compositionally biased region" description="Polar residues" evidence="1">
    <location>
        <begin position="1195"/>
        <end position="1209"/>
    </location>
</feature>
<protein>
    <submittedName>
        <fullName evidence="2">Uncharacterized protein</fullName>
    </submittedName>
</protein>
<name>A0A7S3R5M7_DUNTE</name>
<feature type="region of interest" description="Disordered" evidence="1">
    <location>
        <begin position="1"/>
        <end position="83"/>
    </location>
</feature>
<feature type="region of interest" description="Disordered" evidence="1">
    <location>
        <begin position="1115"/>
        <end position="1135"/>
    </location>
</feature>
<evidence type="ECO:0000256" key="1">
    <source>
        <dbReference type="SAM" id="MobiDB-lite"/>
    </source>
</evidence>
<feature type="compositionally biased region" description="Pro residues" evidence="1">
    <location>
        <begin position="644"/>
        <end position="654"/>
    </location>
</feature>
<feature type="compositionally biased region" description="Basic and acidic residues" evidence="1">
    <location>
        <begin position="1236"/>
        <end position="1258"/>
    </location>
</feature>
<proteinExistence type="predicted"/>
<feature type="compositionally biased region" description="Low complexity" evidence="1">
    <location>
        <begin position="147"/>
        <end position="170"/>
    </location>
</feature>